<dbReference type="AlphaFoldDB" id="K0BB65"/>
<dbReference type="OrthoDB" id="9404at2157"/>
<reference evidence="2 3" key="1">
    <citation type="journal article" date="2012" name="J. Bacteriol.">
        <title>Draft Genome Sequence of an Ammonia-Oxidizing Archaeon, "Candidatus Nitrosopumilus sediminis" AR2, from Svalbard in the Arctic Circle.</title>
        <authorList>
            <person name="Park S.J."/>
            <person name="Kim J.G."/>
            <person name="Jung M.Y."/>
            <person name="Kim S.J."/>
            <person name="Cha I.T."/>
            <person name="Ghai R."/>
            <person name="Martin-Cuadrado A.B."/>
            <person name="Rodriguez-Valera F."/>
            <person name="Rhee S.K."/>
        </authorList>
    </citation>
    <scope>NUCLEOTIDE SEQUENCE [LARGE SCALE GENOMIC DNA]</scope>
    <source>
        <strain evidence="2 3">AR2</strain>
    </source>
</reference>
<name>K0BB65_9ARCH</name>
<dbReference type="RefSeq" id="WP_014965773.1">
    <property type="nucleotide sequence ID" value="NC_018656.1"/>
</dbReference>
<dbReference type="KEGG" id="nir:NSED_08055"/>
<dbReference type="GeneID" id="13698369"/>
<gene>
    <name evidence="2" type="ORF">NSED_08055</name>
</gene>
<keyword evidence="1" id="KW-0472">Membrane</keyword>
<dbReference type="InterPro" id="IPR058349">
    <property type="entry name" value="DUF8036"/>
</dbReference>
<dbReference type="Proteomes" id="UP000006100">
    <property type="component" value="Chromosome"/>
</dbReference>
<keyword evidence="1" id="KW-1133">Transmembrane helix</keyword>
<feature type="transmembrane region" description="Helical" evidence="1">
    <location>
        <begin position="39"/>
        <end position="59"/>
    </location>
</feature>
<dbReference type="Pfam" id="PF26119">
    <property type="entry name" value="DUF8036"/>
    <property type="match status" value="1"/>
</dbReference>
<keyword evidence="1" id="KW-0812">Transmembrane</keyword>
<protein>
    <submittedName>
        <fullName evidence="2">Uncharacterized protein</fullName>
    </submittedName>
</protein>
<dbReference type="EMBL" id="CP003843">
    <property type="protein sequence ID" value="AFS83403.1"/>
    <property type="molecule type" value="Genomic_DNA"/>
</dbReference>
<feature type="transmembrane region" description="Helical" evidence="1">
    <location>
        <begin position="6"/>
        <end position="27"/>
    </location>
</feature>
<evidence type="ECO:0000256" key="1">
    <source>
        <dbReference type="SAM" id="Phobius"/>
    </source>
</evidence>
<evidence type="ECO:0000313" key="2">
    <source>
        <dbReference type="EMBL" id="AFS83403.1"/>
    </source>
</evidence>
<dbReference type="HOGENOM" id="CLU_2313874_0_0_2"/>
<sequence>MIDFMLAAVVSAFLNIALLLVTITTYVQNMRVIRSYYTSGLVLVAALLMIQNIVIVLFWSTLYMDDKALMMSADMVSHYLFAINIIQTIGLSVLVWITRR</sequence>
<dbReference type="STRING" id="1229909.NSED_08055"/>
<accession>K0BB65</accession>
<keyword evidence="3" id="KW-1185">Reference proteome</keyword>
<dbReference type="PATRIC" id="fig|1229909.8.peg.1769"/>
<organism evidence="2 3">
    <name type="scientific">Candidatus Nitrosopumilus sediminis</name>
    <dbReference type="NCBI Taxonomy" id="1229909"/>
    <lineage>
        <taxon>Archaea</taxon>
        <taxon>Nitrososphaerota</taxon>
        <taxon>Nitrososphaeria</taxon>
        <taxon>Nitrosopumilales</taxon>
        <taxon>Nitrosopumilaceae</taxon>
        <taxon>Nitrosopumilus</taxon>
    </lineage>
</organism>
<feature type="transmembrane region" description="Helical" evidence="1">
    <location>
        <begin position="79"/>
        <end position="97"/>
    </location>
</feature>
<evidence type="ECO:0000313" key="3">
    <source>
        <dbReference type="Proteomes" id="UP000006100"/>
    </source>
</evidence>
<proteinExistence type="predicted"/>
<dbReference type="eggNOG" id="arCOG08127">
    <property type="taxonomic scope" value="Archaea"/>
</dbReference>